<dbReference type="GO" id="GO:0009423">
    <property type="term" value="P:chorismate biosynthetic process"/>
    <property type="evidence" value="ECO:0007669"/>
    <property type="project" value="TreeGrafter"/>
</dbReference>
<dbReference type="GO" id="GO:0005829">
    <property type="term" value="C:cytosol"/>
    <property type="evidence" value="ECO:0007669"/>
    <property type="project" value="TreeGrafter"/>
</dbReference>
<dbReference type="GO" id="GO:0019632">
    <property type="term" value="P:shikimate metabolic process"/>
    <property type="evidence" value="ECO:0007669"/>
    <property type="project" value="TreeGrafter"/>
</dbReference>
<dbReference type="PANTHER" id="PTHR21089:SF1">
    <property type="entry name" value="BIFUNCTIONAL 3-DEHYDROQUINATE DEHYDRATASE_SHIKIMATE DEHYDROGENASE, CHLOROPLASTIC"/>
    <property type="match status" value="1"/>
</dbReference>
<evidence type="ECO:0000259" key="1">
    <source>
        <dbReference type="Pfam" id="PF08501"/>
    </source>
</evidence>
<dbReference type="GO" id="GO:0004764">
    <property type="term" value="F:shikimate 3-dehydrogenase (NADP+) activity"/>
    <property type="evidence" value="ECO:0007669"/>
    <property type="project" value="InterPro"/>
</dbReference>
<dbReference type="InterPro" id="IPR022893">
    <property type="entry name" value="Shikimate_DH_fam"/>
</dbReference>
<dbReference type="EMBL" id="BARS01003636">
    <property type="protein sequence ID" value="GAF84904.1"/>
    <property type="molecule type" value="Genomic_DNA"/>
</dbReference>
<evidence type="ECO:0000313" key="2">
    <source>
        <dbReference type="EMBL" id="GAF84904.1"/>
    </source>
</evidence>
<dbReference type="GO" id="GO:0050661">
    <property type="term" value="F:NADP binding"/>
    <property type="evidence" value="ECO:0007669"/>
    <property type="project" value="TreeGrafter"/>
</dbReference>
<dbReference type="PANTHER" id="PTHR21089">
    <property type="entry name" value="SHIKIMATE DEHYDROGENASE"/>
    <property type="match status" value="1"/>
</dbReference>
<dbReference type="Gene3D" id="3.40.50.720">
    <property type="entry name" value="NAD(P)-binding Rossmann-like Domain"/>
    <property type="match status" value="1"/>
</dbReference>
<dbReference type="Pfam" id="PF08501">
    <property type="entry name" value="Shikimate_dh_N"/>
    <property type="match status" value="1"/>
</dbReference>
<gene>
    <name evidence="2" type="ORF">S01H1_07050</name>
</gene>
<feature type="domain" description="Shikimate dehydrogenase substrate binding N-terminal" evidence="1">
    <location>
        <begin position="23"/>
        <end position="105"/>
    </location>
</feature>
<dbReference type="InterPro" id="IPR046346">
    <property type="entry name" value="Aminoacid_DH-like_N_sf"/>
</dbReference>
<dbReference type="AlphaFoldDB" id="X0SV88"/>
<dbReference type="InterPro" id="IPR036291">
    <property type="entry name" value="NAD(P)-bd_dom_sf"/>
</dbReference>
<comment type="caution">
    <text evidence="2">The sequence shown here is derived from an EMBL/GenBank/DDBJ whole genome shotgun (WGS) entry which is preliminary data.</text>
</comment>
<protein>
    <recommendedName>
        <fullName evidence="1">Shikimate dehydrogenase substrate binding N-terminal domain-containing protein</fullName>
    </recommendedName>
</protein>
<reference evidence="2" key="1">
    <citation type="journal article" date="2014" name="Front. Microbiol.">
        <title>High frequency of phylogenetically diverse reductive dehalogenase-homologous genes in deep subseafloor sedimentary metagenomes.</title>
        <authorList>
            <person name="Kawai M."/>
            <person name="Futagami T."/>
            <person name="Toyoda A."/>
            <person name="Takaki Y."/>
            <person name="Nishi S."/>
            <person name="Hori S."/>
            <person name="Arai W."/>
            <person name="Tsubouchi T."/>
            <person name="Morono Y."/>
            <person name="Uchiyama I."/>
            <person name="Ito T."/>
            <person name="Fujiyama A."/>
            <person name="Inagaki F."/>
            <person name="Takami H."/>
        </authorList>
    </citation>
    <scope>NUCLEOTIDE SEQUENCE</scope>
    <source>
        <strain evidence="2">Expedition CK06-06</strain>
    </source>
</reference>
<dbReference type="InterPro" id="IPR013708">
    <property type="entry name" value="Shikimate_DH-bd_N"/>
</dbReference>
<dbReference type="Gene3D" id="3.40.50.10860">
    <property type="entry name" value="Leucine Dehydrogenase, chain A, domain 1"/>
    <property type="match status" value="1"/>
</dbReference>
<sequence length="279" mass="29932">MTGMVTQNPGLIPTGSTTFYTMIGTPIIQVRSPLNYNRYFAEHGIDAVMVAMDVPDDRVKAHFEHMRTIPNFGGCIATIPHKQAVADCMDEMSQRAGDLAAVNVVRVENGRLIGDMVDGLGFMVAAKANGLAMRGRRAAIIGGGVTGAAIALAIAEAGAAEIVIKEIRTERHRFLERLLRSTCPQIKISFELTSLEGFDIAVNATPVGMNDDPNVPFPTDSLSARTLVADVVTNPKVTPWLAAGLKKGCKVQYGVEMADGQFGLMGRHMGLEIRDSDGF</sequence>
<accession>X0SV88</accession>
<dbReference type="SUPFAM" id="SSF51735">
    <property type="entry name" value="NAD(P)-binding Rossmann-fold domains"/>
    <property type="match status" value="1"/>
</dbReference>
<proteinExistence type="predicted"/>
<organism evidence="2">
    <name type="scientific">marine sediment metagenome</name>
    <dbReference type="NCBI Taxonomy" id="412755"/>
    <lineage>
        <taxon>unclassified sequences</taxon>
        <taxon>metagenomes</taxon>
        <taxon>ecological metagenomes</taxon>
    </lineage>
</organism>
<dbReference type="SUPFAM" id="SSF53223">
    <property type="entry name" value="Aminoacid dehydrogenase-like, N-terminal domain"/>
    <property type="match status" value="1"/>
</dbReference>
<name>X0SV88_9ZZZZ</name>